<sequence>MSLADLLQQIVGAATQPSAGQLDQVTQNASKADLQGGVSAALRSDQTPDLSQIVSQMFGQASPEQQAAILNTITAKLGPGALAGVAGGVLAGHEGADTPQVSVAKAGTVTSDQVRDVVNAAQQHEPGLLERISGIYAEHPDLIKTLGAGALTIALAHMKNNIGKN</sequence>
<dbReference type="Proteomes" id="UP001589834">
    <property type="component" value="Unassembled WGS sequence"/>
</dbReference>
<accession>A0ABV6PS69</accession>
<proteinExistence type="predicted"/>
<comment type="caution">
    <text evidence="1">The sequence shown here is derived from an EMBL/GenBank/DDBJ whole genome shotgun (WGS) entry which is preliminary data.</text>
</comment>
<dbReference type="RefSeq" id="WP_377482333.1">
    <property type="nucleotide sequence ID" value="NZ_JBHLTN010000016.1"/>
</dbReference>
<name>A0ABV6PS69_9BURK</name>
<evidence type="ECO:0000313" key="2">
    <source>
        <dbReference type="Proteomes" id="UP001589834"/>
    </source>
</evidence>
<protein>
    <recommendedName>
        <fullName evidence="3">DUF937 domain-containing protein</fullName>
    </recommendedName>
</protein>
<keyword evidence="2" id="KW-1185">Reference proteome</keyword>
<gene>
    <name evidence="1" type="ORF">ACFFGG_08910</name>
</gene>
<organism evidence="1 2">
    <name type="scientific">Ottowia pentelensis</name>
    <dbReference type="NCBI Taxonomy" id="511108"/>
    <lineage>
        <taxon>Bacteria</taxon>
        <taxon>Pseudomonadati</taxon>
        <taxon>Pseudomonadota</taxon>
        <taxon>Betaproteobacteria</taxon>
        <taxon>Burkholderiales</taxon>
        <taxon>Comamonadaceae</taxon>
        <taxon>Ottowia</taxon>
    </lineage>
</organism>
<dbReference type="EMBL" id="JBHLTN010000016">
    <property type="protein sequence ID" value="MFC0592676.1"/>
    <property type="molecule type" value="Genomic_DNA"/>
</dbReference>
<evidence type="ECO:0000313" key="1">
    <source>
        <dbReference type="EMBL" id="MFC0592676.1"/>
    </source>
</evidence>
<evidence type="ECO:0008006" key="3">
    <source>
        <dbReference type="Google" id="ProtNLM"/>
    </source>
</evidence>
<reference evidence="1 2" key="1">
    <citation type="submission" date="2024-09" db="EMBL/GenBank/DDBJ databases">
        <authorList>
            <person name="Sun Q."/>
            <person name="Mori K."/>
        </authorList>
    </citation>
    <scope>NUCLEOTIDE SEQUENCE [LARGE SCALE GENOMIC DNA]</scope>
    <source>
        <strain evidence="1 2">NCAIM B.02336</strain>
    </source>
</reference>